<comment type="caution">
    <text evidence="8">The sequence shown here is derived from an EMBL/GenBank/DDBJ whole genome shotgun (WGS) entry which is preliminary data.</text>
</comment>
<dbReference type="GO" id="GO:0006508">
    <property type="term" value="P:proteolysis"/>
    <property type="evidence" value="ECO:0007669"/>
    <property type="project" value="UniProtKB-KW"/>
</dbReference>
<feature type="compositionally biased region" description="Low complexity" evidence="7">
    <location>
        <begin position="58"/>
        <end position="72"/>
    </location>
</feature>
<protein>
    <recommendedName>
        <fullName evidence="6">Serine protease</fullName>
        <ecNumber evidence="6">3.4.21.-</ecNumber>
    </recommendedName>
</protein>
<evidence type="ECO:0000256" key="3">
    <source>
        <dbReference type="ARBA" id="ARBA00022729"/>
    </source>
</evidence>
<accession>A0A4R3MJG8</accession>
<keyword evidence="5 6" id="KW-0720">Serine protease</keyword>
<evidence type="ECO:0000313" key="8">
    <source>
        <dbReference type="EMBL" id="TCT13554.1"/>
    </source>
</evidence>
<dbReference type="SUPFAM" id="SSF50494">
    <property type="entry name" value="Trypsin-like serine proteases"/>
    <property type="match status" value="1"/>
</dbReference>
<dbReference type="InterPro" id="IPR009003">
    <property type="entry name" value="Peptidase_S1_PA"/>
</dbReference>
<dbReference type="PANTHER" id="PTHR15462">
    <property type="entry name" value="SERINE PROTEASE"/>
    <property type="match status" value="1"/>
</dbReference>
<organism evidence="8 9">
    <name type="scientific">Tepidamorphus gemmatus</name>
    <dbReference type="NCBI Taxonomy" id="747076"/>
    <lineage>
        <taxon>Bacteria</taxon>
        <taxon>Pseudomonadati</taxon>
        <taxon>Pseudomonadota</taxon>
        <taxon>Alphaproteobacteria</taxon>
        <taxon>Hyphomicrobiales</taxon>
        <taxon>Tepidamorphaceae</taxon>
        <taxon>Tepidamorphus</taxon>
    </lineage>
</organism>
<dbReference type="InterPro" id="IPR043504">
    <property type="entry name" value="Peptidase_S1_PA_chymotrypsin"/>
</dbReference>
<evidence type="ECO:0000313" key="9">
    <source>
        <dbReference type="Proteomes" id="UP000295678"/>
    </source>
</evidence>
<dbReference type="InterPro" id="IPR008256">
    <property type="entry name" value="Peptidase_S1B"/>
</dbReference>
<evidence type="ECO:0000256" key="6">
    <source>
        <dbReference type="RuleBase" id="RU004296"/>
    </source>
</evidence>
<evidence type="ECO:0000256" key="5">
    <source>
        <dbReference type="ARBA" id="ARBA00022825"/>
    </source>
</evidence>
<feature type="region of interest" description="Disordered" evidence="7">
    <location>
        <begin position="47"/>
        <end position="72"/>
    </location>
</feature>
<keyword evidence="4 6" id="KW-0378">Hydrolase</keyword>
<dbReference type="GO" id="GO:0008236">
    <property type="term" value="F:serine-type peptidase activity"/>
    <property type="evidence" value="ECO:0007669"/>
    <property type="project" value="UniProtKB-KW"/>
</dbReference>
<dbReference type="EC" id="3.4.21.-" evidence="6"/>
<sequence length="323" mass="34691">MPGSRWLVLLAATCLAATCLGGAITATAQSLSRSVSDDGLPRVLAYPQSGRMLPSHPGTGRPAAATGGAGQAEFGARAETAQEVWALWALQGVEPPVGRQSIIGPDERIRVRETTAFPFRATVLITFGAGRCSGWLISPDTVVTSGHCVHSGGPWGDWYDRNSYMIYPGRDGPRAPFGSCSARRLFSVVGWTERGRDDFDYGAIKLNCTIGFSTGWFGLFTASGSLQGVPTRIAGYPGDKPLTLWRSSGRVTVSQPRRVFYRNDTVGGMSGSPVYYQRAGCGFCAMAVHGYGIYGRPPFSTNNHGTRITAQVFRNLDAWRLNP</sequence>
<feature type="chain" id="PRO_5021039294" description="Serine protease" evidence="6">
    <location>
        <begin position="29"/>
        <end position="323"/>
    </location>
</feature>
<reference evidence="8 9" key="1">
    <citation type="submission" date="2019-03" db="EMBL/GenBank/DDBJ databases">
        <title>Genomic Encyclopedia of Type Strains, Phase IV (KMG-IV): sequencing the most valuable type-strain genomes for metagenomic binning, comparative biology and taxonomic classification.</title>
        <authorList>
            <person name="Goeker M."/>
        </authorList>
    </citation>
    <scope>NUCLEOTIDE SEQUENCE [LARGE SCALE GENOMIC DNA]</scope>
    <source>
        <strain evidence="8 9">DSM 19345</strain>
    </source>
</reference>
<gene>
    <name evidence="8" type="ORF">EDC22_101422</name>
</gene>
<dbReference type="RefSeq" id="WP_132804929.1">
    <property type="nucleotide sequence ID" value="NZ_SMAK01000001.1"/>
</dbReference>
<keyword evidence="9" id="KW-1185">Reference proteome</keyword>
<dbReference type="AlphaFoldDB" id="A0A4R3MJG8"/>
<dbReference type="OrthoDB" id="3078754at2"/>
<dbReference type="EMBL" id="SMAK01000001">
    <property type="protein sequence ID" value="TCT13554.1"/>
    <property type="molecule type" value="Genomic_DNA"/>
</dbReference>
<evidence type="ECO:0000256" key="1">
    <source>
        <dbReference type="ARBA" id="ARBA00008764"/>
    </source>
</evidence>
<dbReference type="Proteomes" id="UP000295678">
    <property type="component" value="Unassembled WGS sequence"/>
</dbReference>
<dbReference type="InterPro" id="IPR050966">
    <property type="entry name" value="Glutamyl_endopeptidase"/>
</dbReference>
<dbReference type="Pfam" id="PF13365">
    <property type="entry name" value="Trypsin_2"/>
    <property type="match status" value="1"/>
</dbReference>
<keyword evidence="3 6" id="KW-0732">Signal</keyword>
<comment type="similarity">
    <text evidence="1 6">Belongs to the peptidase S1B family.</text>
</comment>
<evidence type="ECO:0000256" key="2">
    <source>
        <dbReference type="ARBA" id="ARBA00022670"/>
    </source>
</evidence>
<name>A0A4R3MJG8_9HYPH</name>
<dbReference type="PRINTS" id="PR00839">
    <property type="entry name" value="V8PROTEASE"/>
</dbReference>
<feature type="signal peptide" evidence="6">
    <location>
        <begin position="1"/>
        <end position="28"/>
    </location>
</feature>
<proteinExistence type="inferred from homology"/>
<keyword evidence="2 6" id="KW-0645">Protease</keyword>
<evidence type="ECO:0000256" key="7">
    <source>
        <dbReference type="SAM" id="MobiDB-lite"/>
    </source>
</evidence>
<evidence type="ECO:0000256" key="4">
    <source>
        <dbReference type="ARBA" id="ARBA00022801"/>
    </source>
</evidence>
<dbReference type="PANTHER" id="PTHR15462:SF8">
    <property type="entry name" value="SERINE PROTEASE"/>
    <property type="match status" value="1"/>
</dbReference>
<dbReference type="Gene3D" id="2.40.10.10">
    <property type="entry name" value="Trypsin-like serine proteases"/>
    <property type="match status" value="2"/>
</dbReference>